<keyword evidence="3" id="KW-1185">Reference proteome</keyword>
<dbReference type="RefSeq" id="YP_009213667.1">
    <property type="nucleotide sequence ID" value="NC_028955.1"/>
</dbReference>
<feature type="compositionally biased region" description="Basic and acidic residues" evidence="1">
    <location>
        <begin position="211"/>
        <end position="232"/>
    </location>
</feature>
<name>A0A0K0KVY9_9CAUD</name>
<dbReference type="Proteomes" id="UP000207741">
    <property type="component" value="Segment"/>
</dbReference>
<proteinExistence type="predicted"/>
<evidence type="ECO:0000313" key="2">
    <source>
        <dbReference type="EMBL" id="AIR93492.1"/>
    </source>
</evidence>
<feature type="region of interest" description="Disordered" evidence="1">
    <location>
        <begin position="308"/>
        <end position="355"/>
    </location>
</feature>
<feature type="compositionally biased region" description="Basic and acidic residues" evidence="1">
    <location>
        <begin position="181"/>
        <end position="203"/>
    </location>
</feature>
<dbReference type="GeneID" id="26640211"/>
<evidence type="ECO:0000256" key="1">
    <source>
        <dbReference type="SAM" id="MobiDB-lite"/>
    </source>
</evidence>
<feature type="compositionally biased region" description="Basic and acidic residues" evidence="1">
    <location>
        <begin position="308"/>
        <end position="324"/>
    </location>
</feature>
<evidence type="ECO:0000313" key="3">
    <source>
        <dbReference type="Proteomes" id="UP000207741"/>
    </source>
</evidence>
<accession>A0A0K0KVY9</accession>
<feature type="region of interest" description="Disordered" evidence="1">
    <location>
        <begin position="176"/>
        <end position="232"/>
    </location>
</feature>
<sequence>MSDMRHVYNAYAAVHNPEIKKNLEESRDAFSKMNLNQLMDQDLYEASEEILEKVFFQHDLDIPTAESLIEAILSDALEGDRSPIRTEKIERISEAFASAFDRIKEKSIRVAKESYTDYLYKKDQLSRITSNSNLDLPKQRLHTSLVAEDKRIVRDGLLEIIEGKINAGLQAYLDKKKGKKSGKDHDEKNGKHDNGNGNGDKKSGKGGGKPDFLDLDKDGDKKEPMKKAAKEKKLKEAMIVTNADKKGNTPAYQNYKKGMKSKVTGKPMYKAADHMKEDLLASGVFSEHEITKILWSEYDTEIEENYRAMRNPEKYKDPDESDKPYHKRSKEARMRDPERGINSPAFKKFMADRGM</sequence>
<dbReference type="KEGG" id="vg:26640211"/>
<organism evidence="2 3">
    <name type="scientific">Prochlorococcus phage P-TIM68</name>
    <dbReference type="NCBI Taxonomy" id="1542477"/>
    <lineage>
        <taxon>Viruses</taxon>
        <taxon>Duplodnaviria</taxon>
        <taxon>Heunggongvirae</taxon>
        <taxon>Uroviricota</taxon>
        <taxon>Caudoviricetes</taxon>
        <taxon>Pantevenvirales</taxon>
        <taxon>Kyanoviridae</taxon>
        <taxon>Haifavirus</taxon>
        <taxon>Haifavirus tim68</taxon>
    </lineage>
</organism>
<reference evidence="3" key="1">
    <citation type="submission" date="2014-08" db="EMBL/GenBank/DDBJ databases">
        <authorList>
            <person name="Edwards T."/>
        </authorList>
    </citation>
    <scope>NUCLEOTIDE SEQUENCE [LARGE SCALE GENOMIC DNA]</scope>
</reference>
<dbReference type="EMBL" id="KM359505">
    <property type="protein sequence ID" value="AIR93492.1"/>
    <property type="molecule type" value="Genomic_DNA"/>
</dbReference>
<protein>
    <submittedName>
        <fullName evidence="2">Uncharacterized protein</fullName>
    </submittedName>
</protein>
<dbReference type="OrthoDB" id="29263at10239"/>